<protein>
    <submittedName>
        <fullName evidence="2">Uncharacterized protein LOC117561623</fullName>
    </submittedName>
</protein>
<proteinExistence type="predicted"/>
<dbReference type="KEGG" id="gacu:117561623"/>
<evidence type="ECO:0000313" key="2">
    <source>
        <dbReference type="RefSeq" id="XP_034095043.1"/>
    </source>
</evidence>
<gene>
    <name evidence="2" type="primary">LOC117561623</name>
</gene>
<sequence>MLFLGRGILCYDHSLSRHSAAFALNIRERCYLSQGNVNNVVSDVQQYQASLLDNLRDKIKNAFDTHVGSEENLQTTVLAVFDDFKDPFSKVSSTHLQDRSIRHLFNPVEPEEVVISRTAYRTKKTISRALTIKTNSFYYVPLFKSFEELFFDPRIFTMISSIPKRCKEGFLYDIVDGELLRDHPLYSVRHSALQIILYTDEIEICNPLGAHARKNKLLMVYYTLGNIDPKYRSNLSAIRLLAIAKSSELSQCGVDVILDRIKKDLDVLYHGVKIQTAVGERIMYGAVVSLCGDTLAQHEFAGFKEGVGFALCKCRHCEMT</sequence>
<dbReference type="OrthoDB" id="10034966at2759"/>
<organism evidence="1 2">
    <name type="scientific">Gymnodraco acuticeps</name>
    <name type="common">Antarctic dragonfish</name>
    <dbReference type="NCBI Taxonomy" id="8218"/>
    <lineage>
        <taxon>Eukaryota</taxon>
        <taxon>Metazoa</taxon>
        <taxon>Chordata</taxon>
        <taxon>Craniata</taxon>
        <taxon>Vertebrata</taxon>
        <taxon>Euteleostomi</taxon>
        <taxon>Actinopterygii</taxon>
        <taxon>Neopterygii</taxon>
        <taxon>Teleostei</taxon>
        <taxon>Neoteleostei</taxon>
        <taxon>Acanthomorphata</taxon>
        <taxon>Eupercaria</taxon>
        <taxon>Perciformes</taxon>
        <taxon>Notothenioidei</taxon>
        <taxon>Bathydraconidae</taxon>
        <taxon>Gymnodraco</taxon>
    </lineage>
</organism>
<evidence type="ECO:0000313" key="1">
    <source>
        <dbReference type="Proteomes" id="UP000515161"/>
    </source>
</evidence>
<dbReference type="Proteomes" id="UP000515161">
    <property type="component" value="Unplaced"/>
</dbReference>
<name>A0A6P8W7V5_GYMAC</name>
<dbReference type="GeneID" id="117561623"/>
<dbReference type="InParanoid" id="A0A6P8W7V5"/>
<keyword evidence="1" id="KW-1185">Reference proteome</keyword>
<dbReference type="AlphaFoldDB" id="A0A6P8W7V5"/>
<accession>A0A6P8W7V5</accession>
<dbReference type="RefSeq" id="XP_034095043.1">
    <property type="nucleotide sequence ID" value="XM_034239152.1"/>
</dbReference>
<reference evidence="2" key="1">
    <citation type="submission" date="2025-08" db="UniProtKB">
        <authorList>
            <consortium name="RefSeq"/>
        </authorList>
    </citation>
    <scope>IDENTIFICATION</scope>
</reference>